<evidence type="ECO:0000256" key="2">
    <source>
        <dbReference type="ARBA" id="ARBA00001946"/>
    </source>
</evidence>
<comment type="catalytic activity">
    <reaction evidence="1">
        <text>beta-D-fructose 1,6-bisphosphate + H2O = beta-D-fructose 6-phosphate + phosphate</text>
        <dbReference type="Rhea" id="RHEA:11064"/>
        <dbReference type="ChEBI" id="CHEBI:15377"/>
        <dbReference type="ChEBI" id="CHEBI:32966"/>
        <dbReference type="ChEBI" id="CHEBI:43474"/>
        <dbReference type="ChEBI" id="CHEBI:57634"/>
        <dbReference type="EC" id="3.1.3.11"/>
    </reaction>
</comment>
<comment type="subcellular location">
    <subcellularLocation>
        <location evidence="5">Cell junction</location>
    </subcellularLocation>
    <subcellularLocation>
        <location evidence="4">Cytoplasm</location>
        <location evidence="4">Myofibril</location>
        <location evidence="4">Sarcomere</location>
        <location evidence="4">Z line</location>
    </subcellularLocation>
    <subcellularLocation>
        <location evidence="3">Nucleus</location>
    </subcellularLocation>
</comment>
<evidence type="ECO:0000259" key="28">
    <source>
        <dbReference type="PROSITE" id="PS50879"/>
    </source>
</evidence>
<dbReference type="Gene3D" id="3.30.540.10">
    <property type="entry name" value="Fructose-1,6-Bisphosphatase, subunit A, domain 1"/>
    <property type="match status" value="1"/>
</dbReference>
<evidence type="ECO:0000256" key="21">
    <source>
        <dbReference type="ARBA" id="ARBA00037516"/>
    </source>
</evidence>
<reference evidence="29 30" key="1">
    <citation type="submission" date="2024-06" db="EMBL/GenBank/DDBJ databases">
        <title>The draft genome of Grus japonensis, version 3.</title>
        <authorList>
            <person name="Nabeshima K."/>
            <person name="Suzuki S."/>
            <person name="Onuma M."/>
        </authorList>
    </citation>
    <scope>NUCLEOTIDE SEQUENCE [LARGE SCALE GENOMIC DNA]</scope>
    <source>
        <strain evidence="29 30">451A</strain>
    </source>
</reference>
<dbReference type="InterPro" id="IPR000146">
    <property type="entry name" value="FBPase_class-1"/>
</dbReference>
<comment type="similarity">
    <text evidence="7">Belongs to the beta type-B retroviral polymerase family. HERV class-II K(HML-2) pol subfamily.</text>
</comment>
<keyword evidence="12" id="KW-0963">Cytoplasm</keyword>
<evidence type="ECO:0000256" key="5">
    <source>
        <dbReference type="ARBA" id="ARBA00004282"/>
    </source>
</evidence>
<comment type="similarity">
    <text evidence="8 26">Belongs to the FBPase class 1 family.</text>
</comment>
<organism evidence="29 30">
    <name type="scientific">Grus japonensis</name>
    <name type="common">Japanese crane</name>
    <name type="synonym">Red-crowned crane</name>
    <dbReference type="NCBI Taxonomy" id="30415"/>
    <lineage>
        <taxon>Eukaryota</taxon>
        <taxon>Metazoa</taxon>
        <taxon>Chordata</taxon>
        <taxon>Craniata</taxon>
        <taxon>Vertebrata</taxon>
        <taxon>Euteleostomi</taxon>
        <taxon>Archelosauria</taxon>
        <taxon>Archosauria</taxon>
        <taxon>Dinosauria</taxon>
        <taxon>Saurischia</taxon>
        <taxon>Theropoda</taxon>
        <taxon>Coelurosauria</taxon>
        <taxon>Aves</taxon>
        <taxon>Neognathae</taxon>
        <taxon>Neoaves</taxon>
        <taxon>Gruiformes</taxon>
        <taxon>Gruidae</taxon>
        <taxon>Grus</taxon>
    </lineage>
</organism>
<evidence type="ECO:0000256" key="23">
    <source>
        <dbReference type="ARBA" id="ARBA00040321"/>
    </source>
</evidence>
<feature type="domain" description="Reverse transcriptase" evidence="27">
    <location>
        <begin position="547"/>
        <end position="732"/>
    </location>
</feature>
<dbReference type="PROSITE" id="PS50878">
    <property type="entry name" value="RT_POL"/>
    <property type="match status" value="1"/>
</dbReference>
<dbReference type="FunFam" id="3.40.190.80:FF:000001">
    <property type="entry name" value="Fructose-1,6-bisphosphatase class 1"/>
    <property type="match status" value="1"/>
</dbReference>
<evidence type="ECO:0000256" key="26">
    <source>
        <dbReference type="RuleBase" id="RU000508"/>
    </source>
</evidence>
<dbReference type="InterPro" id="IPR002156">
    <property type="entry name" value="RNaseH_domain"/>
</dbReference>
<evidence type="ECO:0000256" key="22">
    <source>
        <dbReference type="ARBA" id="ARBA00038670"/>
    </source>
</evidence>
<dbReference type="PROSITE" id="PS00124">
    <property type="entry name" value="FBPASE"/>
    <property type="match status" value="1"/>
</dbReference>
<comment type="pathway">
    <text evidence="6">Carbohydrate biosynthesis; gluconeogenesis.</text>
</comment>
<evidence type="ECO:0000313" key="29">
    <source>
        <dbReference type="EMBL" id="GAB0204685.1"/>
    </source>
</evidence>
<evidence type="ECO:0000256" key="4">
    <source>
        <dbReference type="ARBA" id="ARBA00004216"/>
    </source>
</evidence>
<keyword evidence="18" id="KW-0965">Cell junction</keyword>
<dbReference type="InterPro" id="IPR020548">
    <property type="entry name" value="Fructose_bisphosphatase_AS"/>
</dbReference>
<keyword evidence="15 26" id="KW-0378">Hydrolase</keyword>
<evidence type="ECO:0000256" key="1">
    <source>
        <dbReference type="ARBA" id="ARBA00001273"/>
    </source>
</evidence>
<keyword evidence="30" id="KW-1185">Reference proteome</keyword>
<keyword evidence="11" id="KW-0312">Gluconeogenesis</keyword>
<keyword evidence="14" id="KW-0479">Metal-binding</keyword>
<dbReference type="SUPFAM" id="SSF53098">
    <property type="entry name" value="Ribonuclease H-like"/>
    <property type="match status" value="2"/>
</dbReference>
<keyword evidence="13" id="KW-0597">Phosphoprotein</keyword>
<sequence>MKGATGELTQLLNSMLTAIKAISSAVRKAGLAHMFGIAGTVNVTGDEVKKLDVLSNSLVINMLQSSYSTCVLVTEENKEAIITPKEKRGKYVVCFDPLDGSSNIDCLAPIGTIFAIYKKERDDEPSEKDALQPGRNIVAAGYALYGSATLVALSTGQGVDCFMLDPGLGEFILVDRDVKIKKKGKVYSLNEGYAKYFDPAMTEYLQKKKFPEKDFSRLPGEHIITWLLRCWDNGASSLELEGREAKQLGSLSREGGIDKAIGKKAQALSLWRRLLSSVRERYPFSEDVVCQPGKWTTMERGIQYLRELAVWEMVYYDLDNAQLPTNPDEVQRTRPIWQKFVRSTPSSYANSLAVIDWKSEEAPTVDEVAGRLRQYEESLSSSLVSAVEKLSQDVRQLKEDISYSPPVQTRISAVRRVEPISISGVTGGSQQLTLLEAEVSLTGNEWQKHPIVTGPEAPCILGIDYLRKGYFKDPKGYRWAFGIAALEAEEIEPLSSLPGLSEDPSVVGLLRVEEQQVPIATTTVHRRQHHTNRDSLVPIHKLIRQLECQGVISRTHSPFNSPIWPVQKSSEEWRLTVDYRGLNEVTLPMSAAVPDMLELQYELESKAAKWYATTDIANAFFLIPLAEECRPQFAFTWRGVQYTWNQLPQGWKHSPTICHGLIQTALEKGEAPEHLQYIDDIIVWGNSAEEVSEKGKKIIQILLQAGFAIKRSKKNDFKWGPEQRQAFEQIKQEIVHAIALGPVRAGPDVKNVLYTAAGENGPIWSLWQKAPGETRGRPLGFWSRGYRGSEACYTPTEEEILAAYEGVRAASEVLGTEAQLLLAPRLPVLGWVFKGRAPSTHHATDATWSKWVALITQQARIGSPSHPGILEVITDWPEGKDFGMSPEEEVTRAEEAPPYNKLTEDEKPYALFTDGSCRIVGKHRRWKAAVQSPTRQVAEAAEGEGESSQFAEVKAIQLALDIAEREKWPTLYLYTDSWMVANALWGWLQQWKQSNWQRRGKPIWAAPLWQDIAAWLEKLVVKVRHVDAHIPKSGATEEHQNNQQVHQAAKIEVAQVDLDWQRKGELFIARWAHDTSGHQGRDVTYRWARDRGVDLAMDAISQVIHQRETCAAIKQAKWVKPLWYGGQWLKYKYGEAWQIDYITLPQTRQGKRYVLTMVEATTGWLETYPVPHATAWNTILGLEKKSSTNFYTSGSAVQLMDGSSPYGARYVGSMVADVHRTLMYGGIFMYPANQKSPKGKLRLLYECNPMAFIIEQAGGIATTGTEAVLDVKPDSIHQRVPLILGSPDDVQEYLACVQKHQKSS</sequence>
<protein>
    <recommendedName>
        <fullName evidence="23">Fructose-1,6-bisphosphatase isozyme 2</fullName>
        <ecNumber evidence="9">3.1.26.4</ecNumber>
        <ecNumber evidence="10">3.1.3.11</ecNumber>
    </recommendedName>
    <alternativeName>
        <fullName evidence="24">D-fructose-1,6-bisphosphate 1-phosphohydrolase 2</fullName>
    </alternativeName>
    <alternativeName>
        <fullName evidence="25">Muscle FBPase</fullName>
    </alternativeName>
</protein>
<evidence type="ECO:0000256" key="11">
    <source>
        <dbReference type="ARBA" id="ARBA00022432"/>
    </source>
</evidence>
<dbReference type="Pfam" id="PF00075">
    <property type="entry name" value="RNase_H"/>
    <property type="match status" value="1"/>
</dbReference>
<feature type="domain" description="RNase H type-1" evidence="28">
    <location>
        <begin position="905"/>
        <end position="1054"/>
    </location>
</feature>
<gene>
    <name evidence="29" type="ORF">GRJ2_002934100</name>
</gene>
<dbReference type="SUPFAM" id="SSF56655">
    <property type="entry name" value="Carbohydrate phosphatase"/>
    <property type="match status" value="2"/>
</dbReference>
<evidence type="ECO:0000256" key="12">
    <source>
        <dbReference type="ARBA" id="ARBA00022490"/>
    </source>
</evidence>
<evidence type="ECO:0000256" key="10">
    <source>
        <dbReference type="ARBA" id="ARBA00013093"/>
    </source>
</evidence>
<dbReference type="Gene3D" id="3.40.190.80">
    <property type="match status" value="2"/>
</dbReference>
<dbReference type="PROSITE" id="PS50879">
    <property type="entry name" value="RNASE_H_1"/>
    <property type="match status" value="1"/>
</dbReference>
<comment type="subunit">
    <text evidence="22">Homotetramer. Interacts with ALDOA; the interaction blocks inhibition by physiological concentrations of AMP and reduces inhibition by Ca(2+). Interacts with alpha-actinin and F-actin.</text>
</comment>
<evidence type="ECO:0000256" key="13">
    <source>
        <dbReference type="ARBA" id="ARBA00022553"/>
    </source>
</evidence>
<accession>A0ABC9Y3R8</accession>
<keyword evidence="20 26" id="KW-0119">Carbohydrate metabolism</keyword>
<evidence type="ECO:0000256" key="16">
    <source>
        <dbReference type="ARBA" id="ARBA00022837"/>
    </source>
</evidence>
<dbReference type="Gene3D" id="3.30.420.10">
    <property type="entry name" value="Ribonuclease H-like superfamily/Ribonuclease H"/>
    <property type="match status" value="1"/>
</dbReference>
<dbReference type="SUPFAM" id="SSF56672">
    <property type="entry name" value="DNA/RNA polymerases"/>
    <property type="match status" value="1"/>
</dbReference>
<keyword evidence="17" id="KW-0460">Magnesium</keyword>
<dbReference type="InterPro" id="IPR000477">
    <property type="entry name" value="RT_dom"/>
</dbReference>
<proteinExistence type="inferred from homology"/>
<evidence type="ECO:0000256" key="19">
    <source>
        <dbReference type="ARBA" id="ARBA00023242"/>
    </source>
</evidence>
<dbReference type="EC" id="3.1.3.11" evidence="10"/>
<dbReference type="EC" id="3.1.26.4" evidence="9"/>
<evidence type="ECO:0000256" key="18">
    <source>
        <dbReference type="ARBA" id="ARBA00022949"/>
    </source>
</evidence>
<comment type="cofactor">
    <cofactor evidence="2">
        <name>Mg(2+)</name>
        <dbReference type="ChEBI" id="CHEBI:18420"/>
    </cofactor>
</comment>
<evidence type="ECO:0000259" key="27">
    <source>
        <dbReference type="PROSITE" id="PS50878"/>
    </source>
</evidence>
<dbReference type="EMBL" id="BAAFJT010000040">
    <property type="protein sequence ID" value="GAB0204685.1"/>
    <property type="molecule type" value="Genomic_DNA"/>
</dbReference>
<dbReference type="CDD" id="cd00354">
    <property type="entry name" value="FBPase"/>
    <property type="match status" value="1"/>
</dbReference>
<dbReference type="Proteomes" id="UP001623348">
    <property type="component" value="Unassembled WGS sequence"/>
</dbReference>
<dbReference type="Gene3D" id="3.10.10.10">
    <property type="entry name" value="HIV Type 1 Reverse Transcriptase, subunit A, domain 1"/>
    <property type="match status" value="1"/>
</dbReference>
<dbReference type="InterPro" id="IPR044015">
    <property type="entry name" value="FBPase_C_dom"/>
</dbReference>
<evidence type="ECO:0000256" key="3">
    <source>
        <dbReference type="ARBA" id="ARBA00004123"/>
    </source>
</evidence>
<dbReference type="InterPro" id="IPR043502">
    <property type="entry name" value="DNA/RNA_pol_sf"/>
</dbReference>
<evidence type="ECO:0000313" key="30">
    <source>
        <dbReference type="Proteomes" id="UP001623348"/>
    </source>
</evidence>
<dbReference type="GO" id="GO:0070161">
    <property type="term" value="C:anchoring junction"/>
    <property type="evidence" value="ECO:0007669"/>
    <property type="project" value="UniProtKB-SubCell"/>
</dbReference>
<dbReference type="GO" id="GO:0006094">
    <property type="term" value="P:gluconeogenesis"/>
    <property type="evidence" value="ECO:0007669"/>
    <property type="project" value="UniProtKB-KW"/>
</dbReference>
<evidence type="ECO:0000256" key="14">
    <source>
        <dbReference type="ARBA" id="ARBA00022723"/>
    </source>
</evidence>
<dbReference type="Gene3D" id="3.30.70.270">
    <property type="match status" value="1"/>
</dbReference>
<comment type="function">
    <text evidence="21">Catalyzes the hydrolysis of fructose 1,6-bisphosphate to fructose 6-phosphate in the presence of divalent cations and probably participates in glycogen synthesis from carbohydrate precursors, such as lactate.</text>
</comment>
<dbReference type="GO" id="GO:0005634">
    <property type="term" value="C:nucleus"/>
    <property type="evidence" value="ECO:0007669"/>
    <property type="project" value="UniProtKB-SubCell"/>
</dbReference>
<dbReference type="GO" id="GO:0042132">
    <property type="term" value="F:fructose 1,6-bisphosphate 1-phosphatase activity"/>
    <property type="evidence" value="ECO:0007669"/>
    <property type="project" value="UniProtKB-EC"/>
</dbReference>
<dbReference type="PANTHER" id="PTHR11556">
    <property type="entry name" value="FRUCTOSE-1,6-BISPHOSPHATASE-RELATED"/>
    <property type="match status" value="1"/>
</dbReference>
<evidence type="ECO:0000256" key="17">
    <source>
        <dbReference type="ARBA" id="ARBA00022842"/>
    </source>
</evidence>
<dbReference type="InterPro" id="IPR028343">
    <property type="entry name" value="FBPtase"/>
</dbReference>
<dbReference type="InterPro" id="IPR012337">
    <property type="entry name" value="RNaseH-like_sf"/>
</dbReference>
<dbReference type="FunFam" id="3.30.540.10:FF:000005">
    <property type="entry name" value="Fructose-1,6-bisphosphatase isozyme 2"/>
    <property type="match status" value="1"/>
</dbReference>
<dbReference type="InterPro" id="IPR041577">
    <property type="entry name" value="RT_RNaseH_2"/>
</dbReference>
<evidence type="ECO:0000256" key="9">
    <source>
        <dbReference type="ARBA" id="ARBA00012180"/>
    </source>
</evidence>
<dbReference type="InterPro" id="IPR036397">
    <property type="entry name" value="RNaseH_sf"/>
</dbReference>
<dbReference type="Pfam" id="PF00078">
    <property type="entry name" value="RVT_1"/>
    <property type="match status" value="1"/>
</dbReference>
<comment type="caution">
    <text evidence="29">The sequence shown here is derived from an EMBL/GenBank/DDBJ whole genome shotgun (WGS) entry which is preliminary data.</text>
</comment>
<evidence type="ECO:0000256" key="8">
    <source>
        <dbReference type="ARBA" id="ARBA00010941"/>
    </source>
</evidence>
<dbReference type="Pfam" id="PF17919">
    <property type="entry name" value="RT_RNaseH_2"/>
    <property type="match status" value="1"/>
</dbReference>
<evidence type="ECO:0000256" key="7">
    <source>
        <dbReference type="ARBA" id="ARBA00010879"/>
    </source>
</evidence>
<keyword evidence="19" id="KW-0539">Nucleus</keyword>
<dbReference type="GO" id="GO:0006259">
    <property type="term" value="P:DNA metabolic process"/>
    <property type="evidence" value="ECO:0007669"/>
    <property type="project" value="UniProtKB-ARBA"/>
</dbReference>
<evidence type="ECO:0000256" key="15">
    <source>
        <dbReference type="ARBA" id="ARBA00022801"/>
    </source>
</evidence>
<dbReference type="PRINTS" id="PR00115">
    <property type="entry name" value="F16BPHPHTASE"/>
</dbReference>
<dbReference type="InterPro" id="IPR043128">
    <property type="entry name" value="Rev_trsase/Diguanyl_cyclase"/>
</dbReference>
<name>A0ABC9Y3R8_GRUJA</name>
<evidence type="ECO:0000256" key="6">
    <source>
        <dbReference type="ARBA" id="ARBA00004742"/>
    </source>
</evidence>
<dbReference type="PANTHER" id="PTHR11556:SF13">
    <property type="entry name" value="FRUCTOSE-1,6-BISPHOSPHATASE ISOZYME 2"/>
    <property type="match status" value="1"/>
</dbReference>
<dbReference type="InterPro" id="IPR033391">
    <property type="entry name" value="FBPase_N"/>
</dbReference>
<dbReference type="GO" id="GO:0030018">
    <property type="term" value="C:Z disc"/>
    <property type="evidence" value="ECO:0007669"/>
    <property type="project" value="UniProtKB-SubCell"/>
</dbReference>
<dbReference type="Pfam" id="PF00316">
    <property type="entry name" value="FBPase"/>
    <property type="match status" value="1"/>
</dbReference>
<dbReference type="Pfam" id="PF18913">
    <property type="entry name" value="FBPase_C"/>
    <property type="match status" value="1"/>
</dbReference>
<evidence type="ECO:0000256" key="20">
    <source>
        <dbReference type="ARBA" id="ARBA00023277"/>
    </source>
</evidence>
<dbReference type="GO" id="GO:0046872">
    <property type="term" value="F:metal ion binding"/>
    <property type="evidence" value="ECO:0007669"/>
    <property type="project" value="UniProtKB-KW"/>
</dbReference>
<dbReference type="GO" id="GO:0004523">
    <property type="term" value="F:RNA-DNA hybrid ribonuclease activity"/>
    <property type="evidence" value="ECO:0007669"/>
    <property type="project" value="UniProtKB-EC"/>
</dbReference>
<evidence type="ECO:0000256" key="24">
    <source>
        <dbReference type="ARBA" id="ARBA00042757"/>
    </source>
</evidence>
<keyword evidence="16" id="KW-0106">Calcium</keyword>
<evidence type="ECO:0000256" key="25">
    <source>
        <dbReference type="ARBA" id="ARBA00043165"/>
    </source>
</evidence>